<evidence type="ECO:0000313" key="1">
    <source>
        <dbReference type="EMBL" id="VDM05531.1"/>
    </source>
</evidence>
<organism evidence="3">
    <name type="scientific">Schistocephalus solidus</name>
    <name type="common">Tapeworm</name>
    <dbReference type="NCBI Taxonomy" id="70667"/>
    <lineage>
        <taxon>Eukaryota</taxon>
        <taxon>Metazoa</taxon>
        <taxon>Spiralia</taxon>
        <taxon>Lophotrochozoa</taxon>
        <taxon>Platyhelminthes</taxon>
        <taxon>Cestoda</taxon>
        <taxon>Eucestoda</taxon>
        <taxon>Diphyllobothriidea</taxon>
        <taxon>Diphyllobothriidae</taxon>
        <taxon>Schistocephalus</taxon>
    </lineage>
</organism>
<dbReference type="WBParaSite" id="SSLN_0001986901-mRNA-1">
    <property type="protein sequence ID" value="SSLN_0001986901-mRNA-1"/>
    <property type="gene ID" value="SSLN_0001986901"/>
</dbReference>
<evidence type="ECO:0000313" key="3">
    <source>
        <dbReference type="WBParaSite" id="SSLN_0001986901-mRNA-1"/>
    </source>
</evidence>
<sequence length="161" mass="17966">MSHKAEEIQGYADRNKRKNSFAATKAVYGPPAKVAAQLLSADGTTLLTENSLIFVDIRMGAYRDKRSGIQITYRMGSQLLNQRRMLFHFGVSTTTTHELLFADDCALNAMTEEEIQRSMDLFATSWDNCGHRINTDKTVVIHQPPPNITYDAATSISTALH</sequence>
<evidence type="ECO:0000313" key="2">
    <source>
        <dbReference type="Proteomes" id="UP000275846"/>
    </source>
</evidence>
<reference evidence="3" key="1">
    <citation type="submission" date="2016-06" db="UniProtKB">
        <authorList>
            <consortium name="WormBaseParasite"/>
        </authorList>
    </citation>
    <scope>IDENTIFICATION</scope>
</reference>
<dbReference type="Proteomes" id="UP000275846">
    <property type="component" value="Unassembled WGS sequence"/>
</dbReference>
<gene>
    <name evidence="1" type="ORF">SSLN_LOCUS19145</name>
</gene>
<dbReference type="AlphaFoldDB" id="A0A183TRP7"/>
<name>A0A183TRP7_SCHSO</name>
<reference evidence="1 2" key="2">
    <citation type="submission" date="2018-11" db="EMBL/GenBank/DDBJ databases">
        <authorList>
            <consortium name="Pathogen Informatics"/>
        </authorList>
    </citation>
    <scope>NUCLEOTIDE SEQUENCE [LARGE SCALE GENOMIC DNA]</scope>
    <source>
        <strain evidence="1 2">NST_G2</strain>
    </source>
</reference>
<accession>A0A183TRP7</accession>
<keyword evidence="2" id="KW-1185">Reference proteome</keyword>
<dbReference type="EMBL" id="UYSU01046429">
    <property type="protein sequence ID" value="VDM05531.1"/>
    <property type="molecule type" value="Genomic_DNA"/>
</dbReference>
<protein>
    <submittedName>
        <fullName evidence="3">Reverse transcriptase domain-containing protein</fullName>
    </submittedName>
</protein>
<proteinExistence type="predicted"/>